<dbReference type="InterPro" id="IPR036576">
    <property type="entry name" value="WRKY_dom_sf"/>
</dbReference>
<dbReference type="PANTHER" id="PTHR31221:SF193">
    <property type="entry name" value="WRKY TRANSCRIPTION FACTOR PROTEIN 1-RELATED"/>
    <property type="match status" value="1"/>
</dbReference>
<evidence type="ECO:0000256" key="2">
    <source>
        <dbReference type="ARBA" id="ARBA00022737"/>
    </source>
</evidence>
<feature type="region of interest" description="Disordered" evidence="7">
    <location>
        <begin position="344"/>
        <end position="409"/>
    </location>
</feature>
<dbReference type="eggNOG" id="ENOG502QRXJ">
    <property type="taxonomic scope" value="Eukaryota"/>
</dbReference>
<dbReference type="OrthoDB" id="771494at2759"/>
<dbReference type="GO" id="GO:0005634">
    <property type="term" value="C:nucleus"/>
    <property type="evidence" value="ECO:0000318"/>
    <property type="project" value="GO_Central"/>
</dbReference>
<evidence type="ECO:0000256" key="1">
    <source>
        <dbReference type="ARBA" id="ARBA00004123"/>
    </source>
</evidence>
<feature type="domain" description="WRKY" evidence="8">
    <location>
        <begin position="431"/>
        <end position="496"/>
    </location>
</feature>
<dbReference type="GO" id="GO:0000976">
    <property type="term" value="F:transcription cis-regulatory region binding"/>
    <property type="evidence" value="ECO:0000318"/>
    <property type="project" value="GO_Central"/>
</dbReference>
<feature type="region of interest" description="Disordered" evidence="7">
    <location>
        <begin position="488"/>
        <end position="533"/>
    </location>
</feature>
<dbReference type="Proteomes" id="UP000017836">
    <property type="component" value="Unassembled WGS sequence"/>
</dbReference>
<feature type="compositionally biased region" description="Polar residues" evidence="7">
    <location>
        <begin position="499"/>
        <end position="513"/>
    </location>
</feature>
<feature type="region of interest" description="Disordered" evidence="7">
    <location>
        <begin position="1"/>
        <end position="61"/>
    </location>
</feature>
<dbReference type="GO" id="GO:0006355">
    <property type="term" value="P:regulation of DNA-templated transcription"/>
    <property type="evidence" value="ECO:0000318"/>
    <property type="project" value="GO_Central"/>
</dbReference>
<evidence type="ECO:0000313" key="10">
    <source>
        <dbReference type="Proteomes" id="UP000017836"/>
    </source>
</evidence>
<evidence type="ECO:0000256" key="3">
    <source>
        <dbReference type="ARBA" id="ARBA00023015"/>
    </source>
</evidence>
<dbReference type="Gene3D" id="2.20.25.80">
    <property type="entry name" value="WRKY domain"/>
    <property type="match status" value="2"/>
</dbReference>
<dbReference type="PROSITE" id="PS50811">
    <property type="entry name" value="WRKY"/>
    <property type="match status" value="2"/>
</dbReference>
<dbReference type="FunFam" id="2.20.25.80:FF:000006">
    <property type="entry name" value="WRKY transcription factor"/>
    <property type="match status" value="1"/>
</dbReference>
<name>W1NWG1_AMBTC</name>
<dbReference type="AlphaFoldDB" id="W1NWG1"/>
<evidence type="ECO:0000256" key="5">
    <source>
        <dbReference type="ARBA" id="ARBA00023163"/>
    </source>
</evidence>
<keyword evidence="5" id="KW-0804">Transcription</keyword>
<dbReference type="Gramene" id="ERM99620">
    <property type="protein sequence ID" value="ERM99620"/>
    <property type="gene ID" value="AMTR_s00088p00164440"/>
</dbReference>
<evidence type="ECO:0000256" key="4">
    <source>
        <dbReference type="ARBA" id="ARBA00023125"/>
    </source>
</evidence>
<feature type="region of interest" description="Disordered" evidence="7">
    <location>
        <begin position="306"/>
        <end position="328"/>
    </location>
</feature>
<evidence type="ECO:0000256" key="7">
    <source>
        <dbReference type="SAM" id="MobiDB-lite"/>
    </source>
</evidence>
<keyword evidence="3" id="KW-0805">Transcription regulation</keyword>
<dbReference type="HOGENOM" id="CLU_012086_4_1_1"/>
<dbReference type="SMART" id="SM00774">
    <property type="entry name" value="WRKY"/>
    <property type="match status" value="2"/>
</dbReference>
<evidence type="ECO:0000313" key="9">
    <source>
        <dbReference type="EMBL" id="ERM99620.1"/>
    </source>
</evidence>
<dbReference type="GO" id="GO:0003700">
    <property type="term" value="F:DNA-binding transcription factor activity"/>
    <property type="evidence" value="ECO:0000318"/>
    <property type="project" value="GO_Central"/>
</dbReference>
<accession>W1NWG1</accession>
<dbReference type="SUPFAM" id="SSF118290">
    <property type="entry name" value="WRKY DNA-binding domain"/>
    <property type="match status" value="2"/>
</dbReference>
<dbReference type="Pfam" id="PF03106">
    <property type="entry name" value="WRKY"/>
    <property type="match status" value="2"/>
</dbReference>
<dbReference type="KEGG" id="atr:18427655"/>
<dbReference type="EMBL" id="KI394998">
    <property type="protein sequence ID" value="ERM99620.1"/>
    <property type="molecule type" value="Genomic_DNA"/>
</dbReference>
<feature type="compositionally biased region" description="Polar residues" evidence="7">
    <location>
        <begin position="344"/>
        <end position="358"/>
    </location>
</feature>
<protein>
    <recommendedName>
        <fullName evidence="8">WRKY domain-containing protein</fullName>
    </recommendedName>
</protein>
<keyword evidence="10" id="KW-1185">Reference proteome</keyword>
<proteinExistence type="predicted"/>
<dbReference type="FunFam" id="2.20.25.80:FF:000001">
    <property type="entry name" value="WRKY transcription factor 33"/>
    <property type="match status" value="1"/>
</dbReference>
<dbReference type="InterPro" id="IPR044810">
    <property type="entry name" value="WRKY_plant"/>
</dbReference>
<keyword evidence="4" id="KW-0238">DNA-binding</keyword>
<gene>
    <name evidence="9" type="ORF">AMTR_s00088p00164440</name>
</gene>
<organism evidence="9 10">
    <name type="scientific">Amborella trichopoda</name>
    <dbReference type="NCBI Taxonomy" id="13333"/>
    <lineage>
        <taxon>Eukaryota</taxon>
        <taxon>Viridiplantae</taxon>
        <taxon>Streptophyta</taxon>
        <taxon>Embryophyta</taxon>
        <taxon>Tracheophyta</taxon>
        <taxon>Spermatophyta</taxon>
        <taxon>Magnoliopsida</taxon>
        <taxon>Amborellales</taxon>
        <taxon>Amborellaceae</taxon>
        <taxon>Amborella</taxon>
    </lineage>
</organism>
<feature type="domain" description="WRKY" evidence="8">
    <location>
        <begin position="259"/>
        <end position="317"/>
    </location>
</feature>
<dbReference type="InterPro" id="IPR003657">
    <property type="entry name" value="WRKY_dom"/>
</dbReference>
<feature type="compositionally biased region" description="Basic and acidic residues" evidence="7">
    <location>
        <begin position="1"/>
        <end position="44"/>
    </location>
</feature>
<feature type="compositionally biased region" description="Gly residues" evidence="7">
    <location>
        <begin position="49"/>
        <end position="60"/>
    </location>
</feature>
<dbReference type="PANTHER" id="PTHR31221">
    <property type="entry name" value="WRKY TRANSCRIPTION FACTOR PROTEIN 1-RELATED"/>
    <property type="match status" value="1"/>
</dbReference>
<keyword evidence="6" id="KW-0539">Nucleus</keyword>
<dbReference type="OMA" id="ARYGIVH"/>
<evidence type="ECO:0000256" key="6">
    <source>
        <dbReference type="ARBA" id="ARBA00023242"/>
    </source>
</evidence>
<evidence type="ECO:0000259" key="8">
    <source>
        <dbReference type="PROSITE" id="PS50811"/>
    </source>
</evidence>
<sequence length="646" mass="70702">MATHLEQEREREDEGERSPSSEPEEQSHHREDKKEEREEERDGNLQRVGHGGLGSRGLGGLSTARYKALSPANLPIGRSSCPPILSPSAMLDSPVLLSNMQHAEPSPTTGSFMLPPFLYNAVKPDPGSSKPDDSKPCHDEDGGSAWFVFKPHIKSGQPSLGDLASSSTNYQQCEKLSQVQTQSLTSSVDVTSAKNEHVALTEHELSLSITSPTLPSHMASSQVNGSNGVSSEELQARQCSSSGIQKGSSPLTVVERSSEDGFNWRKYGQKQVKGSEFPRSYYKCTYPNCQVKKIMERSLDGRITDINYKGQHDHPKPQPSRRLAVGSVQAIQEGEERSELFRSSINAEDKSSNAQGQFCNYMDPNGTPELSSVSASEDDTESGSVQANKTRDEVEDDDPESKRRKREFSAVDSALLCRSTREPRVVVQTTSEVDILDDGYRWRKYGQKVVKGNPNPRSYYKCTNAGCPVRKHVERASHDPKSVITTYEGKHNHDVPSGRANTSENTFSAISHSPPTPNSHPLAPQNLILGPTTTNQAEGTKISYYDHSVSLDLGVGVGPGLDNRYLEKLRTLDSATSSIQIDGLEVGKVIQATPISSLQGGGSEVREGEPHNAVEKRKSFTFETPKPVYEASGPYYQSMGRLLLGP</sequence>
<reference evidence="10" key="1">
    <citation type="journal article" date="2013" name="Science">
        <title>The Amborella genome and the evolution of flowering plants.</title>
        <authorList>
            <consortium name="Amborella Genome Project"/>
        </authorList>
    </citation>
    <scope>NUCLEOTIDE SEQUENCE [LARGE SCALE GENOMIC DNA]</scope>
</reference>
<comment type="subcellular location">
    <subcellularLocation>
        <location evidence="1">Nucleus</location>
    </subcellularLocation>
</comment>
<keyword evidence="2" id="KW-0677">Repeat</keyword>